<dbReference type="AlphaFoldDB" id="A0AAD7ZDA4"/>
<evidence type="ECO:0000256" key="6">
    <source>
        <dbReference type="ARBA" id="ARBA00023170"/>
    </source>
</evidence>
<evidence type="ECO:0000256" key="2">
    <source>
        <dbReference type="ARBA" id="ARBA00022475"/>
    </source>
</evidence>
<dbReference type="InterPro" id="IPR052192">
    <property type="entry name" value="Insect_Ionotropic_Sensory_Rcpt"/>
</dbReference>
<keyword evidence="4 8" id="KW-1133">Transmembrane helix</keyword>
<evidence type="ECO:0000256" key="5">
    <source>
        <dbReference type="ARBA" id="ARBA00023136"/>
    </source>
</evidence>
<gene>
    <name evidence="10" type="ORF">L9F63_005551</name>
</gene>
<sequence>MNPSITIVVAMLATFCRCFNNDVLRALWKMSNEVATENFSDLKCVCLITERATGAENYMFPIEIPVYYVHLPLQVTKNAVRLSPDQFEEYSWDILLLEPINAGCLAYIVQTSDIGFMVKAFARLFHTPKAINRNNRKYLYLPEKHIQEQEFNSNIKRLFESREMDFMPDLVVARVIFNSSPSDVGIISPLISDVSSNFTIELFTHRFIGPKPQSSEPVYLDTWIPEKGLVRKTNLYPDKISNMMGKQLTLISLNYPPPAVARVVNGTQVYDGYEYRVVFEWAKRNNFTWKGICYPDEWWGEIYENGTGWGITGHVSMDEADVGFTVLYLWYRDFRFLDFSSNYHMSELTTILPKPKRLPEWSIIIAPFNYEMWLAVGGSVLLCSTLLYLAYKISLKLLGDDINLKMFSNWGWCFLCMTQILVEQAPDGNLNSNKKGHSAMRHLITWFILLYYLVTTAYAGGLACILTLPRYESPIDNIEQMADQNSKWGTSSDDCWIYFLKDSHNPKMRKVARNFIIGSDEFIGEMAEKAEMGFAVEKMMGGYFALPFYIHERTMKKLRLMKEPYTAQHTVFHVRKGSPYKKSLNVNLQRARDAGLFHFWEGLAARNYLNFRDQLSVITSNAQEEPDTTPLHVQHITVS</sequence>
<keyword evidence="3 8" id="KW-0812">Transmembrane</keyword>
<dbReference type="PANTHER" id="PTHR42643">
    <property type="entry name" value="IONOTROPIC RECEPTOR 20A-RELATED"/>
    <property type="match status" value="1"/>
</dbReference>
<evidence type="ECO:0000256" key="1">
    <source>
        <dbReference type="ARBA" id="ARBA00004651"/>
    </source>
</evidence>
<name>A0AAD7ZDA4_DIPPU</name>
<reference evidence="10" key="1">
    <citation type="journal article" date="2023" name="IScience">
        <title>Live-bearing cockroach genome reveals convergent evolutionary mechanisms linked to viviparity in insects and beyond.</title>
        <authorList>
            <person name="Fouks B."/>
            <person name="Harrison M.C."/>
            <person name="Mikhailova A.A."/>
            <person name="Marchal E."/>
            <person name="English S."/>
            <person name="Carruthers M."/>
            <person name="Jennings E.C."/>
            <person name="Chiamaka E.L."/>
            <person name="Frigard R.A."/>
            <person name="Pippel M."/>
            <person name="Attardo G.M."/>
            <person name="Benoit J.B."/>
            <person name="Bornberg-Bauer E."/>
            <person name="Tobe S.S."/>
        </authorList>
    </citation>
    <scope>NUCLEOTIDE SEQUENCE</scope>
    <source>
        <strain evidence="10">Stay&amp;Tobe</strain>
    </source>
</reference>
<feature type="transmembrane region" description="Helical" evidence="8">
    <location>
        <begin position="442"/>
        <end position="468"/>
    </location>
</feature>
<keyword evidence="5 8" id="KW-0472">Membrane</keyword>
<comment type="subcellular location">
    <subcellularLocation>
        <location evidence="1">Cell membrane</location>
        <topology evidence="1">Multi-pass membrane protein</topology>
    </subcellularLocation>
</comment>
<keyword evidence="6" id="KW-0675">Receptor</keyword>
<keyword evidence="7" id="KW-0325">Glycoprotein</keyword>
<feature type="transmembrane region" description="Helical" evidence="8">
    <location>
        <begin position="372"/>
        <end position="391"/>
    </location>
</feature>
<evidence type="ECO:0000256" key="3">
    <source>
        <dbReference type="ARBA" id="ARBA00022692"/>
    </source>
</evidence>
<protein>
    <submittedName>
        <fullName evidence="10">Uncharacterized protein</fullName>
    </submittedName>
</protein>
<dbReference type="SUPFAM" id="SSF53850">
    <property type="entry name" value="Periplasmic binding protein-like II"/>
    <property type="match status" value="1"/>
</dbReference>
<keyword evidence="2" id="KW-1003">Cell membrane</keyword>
<organism evidence="10 11">
    <name type="scientific">Diploptera punctata</name>
    <name type="common">Pacific beetle cockroach</name>
    <dbReference type="NCBI Taxonomy" id="6984"/>
    <lineage>
        <taxon>Eukaryota</taxon>
        <taxon>Metazoa</taxon>
        <taxon>Ecdysozoa</taxon>
        <taxon>Arthropoda</taxon>
        <taxon>Hexapoda</taxon>
        <taxon>Insecta</taxon>
        <taxon>Pterygota</taxon>
        <taxon>Neoptera</taxon>
        <taxon>Polyneoptera</taxon>
        <taxon>Dictyoptera</taxon>
        <taxon>Blattodea</taxon>
        <taxon>Blaberoidea</taxon>
        <taxon>Blaberidae</taxon>
        <taxon>Diplopterinae</taxon>
        <taxon>Diploptera</taxon>
    </lineage>
</organism>
<feature type="chain" id="PRO_5042191004" evidence="9">
    <location>
        <begin position="19"/>
        <end position="639"/>
    </location>
</feature>
<comment type="caution">
    <text evidence="10">The sequence shown here is derived from an EMBL/GenBank/DDBJ whole genome shotgun (WGS) entry which is preliminary data.</text>
</comment>
<reference evidence="10" key="2">
    <citation type="submission" date="2023-05" db="EMBL/GenBank/DDBJ databases">
        <authorList>
            <person name="Fouks B."/>
        </authorList>
    </citation>
    <scope>NUCLEOTIDE SEQUENCE</scope>
    <source>
        <strain evidence="10">Stay&amp;Tobe</strain>
        <tissue evidence="10">Testes</tissue>
    </source>
</reference>
<accession>A0AAD7ZDA4</accession>
<dbReference type="EMBL" id="JASPKZ010008900">
    <property type="protein sequence ID" value="KAJ9578221.1"/>
    <property type="molecule type" value="Genomic_DNA"/>
</dbReference>
<dbReference type="Gene3D" id="1.10.287.70">
    <property type="match status" value="1"/>
</dbReference>
<evidence type="ECO:0000256" key="7">
    <source>
        <dbReference type="ARBA" id="ARBA00023180"/>
    </source>
</evidence>
<evidence type="ECO:0000313" key="10">
    <source>
        <dbReference type="EMBL" id="KAJ9578221.1"/>
    </source>
</evidence>
<keyword evidence="11" id="KW-1185">Reference proteome</keyword>
<keyword evidence="9" id="KW-0732">Signal</keyword>
<dbReference type="Proteomes" id="UP001233999">
    <property type="component" value="Unassembled WGS sequence"/>
</dbReference>
<evidence type="ECO:0000313" key="11">
    <source>
        <dbReference type="Proteomes" id="UP001233999"/>
    </source>
</evidence>
<evidence type="ECO:0000256" key="4">
    <source>
        <dbReference type="ARBA" id="ARBA00022989"/>
    </source>
</evidence>
<dbReference type="GO" id="GO:0005886">
    <property type="term" value="C:plasma membrane"/>
    <property type="evidence" value="ECO:0007669"/>
    <property type="project" value="UniProtKB-SubCell"/>
</dbReference>
<dbReference type="Gene3D" id="3.40.190.10">
    <property type="entry name" value="Periplasmic binding protein-like II"/>
    <property type="match status" value="1"/>
</dbReference>
<dbReference type="PANTHER" id="PTHR42643:SF40">
    <property type="entry name" value="IONOTROPIC RECEPTOR 41A-RELATED"/>
    <property type="match status" value="1"/>
</dbReference>
<feature type="signal peptide" evidence="9">
    <location>
        <begin position="1"/>
        <end position="18"/>
    </location>
</feature>
<evidence type="ECO:0000256" key="9">
    <source>
        <dbReference type="SAM" id="SignalP"/>
    </source>
</evidence>
<proteinExistence type="predicted"/>
<evidence type="ECO:0000256" key="8">
    <source>
        <dbReference type="SAM" id="Phobius"/>
    </source>
</evidence>